<feature type="non-terminal residue" evidence="1">
    <location>
        <position position="93"/>
    </location>
</feature>
<accession>A0A6G4UCK4</accession>
<protein>
    <submittedName>
        <fullName evidence="1">AraC family transcriptional regulator</fullName>
    </submittedName>
</protein>
<comment type="caution">
    <text evidence="1">The sequence shown here is derived from an EMBL/GenBank/DDBJ whole genome shotgun (WGS) entry which is preliminary data.</text>
</comment>
<sequence>MVRGGESPGLSDRRRRHTVAVLLFSGVPFVESSIPVSAFGASPGGVGDSQYRLLVCAGEEPPLHTTGGLELATPHGLEALAKAGTIVVPAWRS</sequence>
<dbReference type="Gene3D" id="3.40.50.880">
    <property type="match status" value="1"/>
</dbReference>
<dbReference type="EMBL" id="JAAKZV010000374">
    <property type="protein sequence ID" value="NGN69965.1"/>
    <property type="molecule type" value="Genomic_DNA"/>
</dbReference>
<organism evidence="1 2">
    <name type="scientific">Streptomyces coryli</name>
    <dbReference type="NCBI Taxonomy" id="1128680"/>
    <lineage>
        <taxon>Bacteria</taxon>
        <taxon>Bacillati</taxon>
        <taxon>Actinomycetota</taxon>
        <taxon>Actinomycetes</taxon>
        <taxon>Kitasatosporales</taxon>
        <taxon>Streptomycetaceae</taxon>
        <taxon>Streptomyces</taxon>
    </lineage>
</organism>
<name>A0A6G4UCK4_9ACTN</name>
<proteinExistence type="predicted"/>
<dbReference type="SUPFAM" id="SSF52317">
    <property type="entry name" value="Class I glutamine amidotransferase-like"/>
    <property type="match status" value="1"/>
</dbReference>
<keyword evidence="2" id="KW-1185">Reference proteome</keyword>
<dbReference type="InterPro" id="IPR029062">
    <property type="entry name" value="Class_I_gatase-like"/>
</dbReference>
<gene>
    <name evidence="1" type="ORF">G5C51_39515</name>
</gene>
<evidence type="ECO:0000313" key="2">
    <source>
        <dbReference type="Proteomes" id="UP000481583"/>
    </source>
</evidence>
<dbReference type="AlphaFoldDB" id="A0A6G4UCK4"/>
<evidence type="ECO:0000313" key="1">
    <source>
        <dbReference type="EMBL" id="NGN69965.1"/>
    </source>
</evidence>
<dbReference type="Proteomes" id="UP000481583">
    <property type="component" value="Unassembled WGS sequence"/>
</dbReference>
<reference evidence="1 2" key="1">
    <citation type="submission" date="2020-02" db="EMBL/GenBank/DDBJ databases">
        <title>Whole-genome analyses of novel actinobacteria.</title>
        <authorList>
            <person name="Sahin N."/>
        </authorList>
    </citation>
    <scope>NUCLEOTIDE SEQUENCE [LARGE SCALE GENOMIC DNA]</scope>
    <source>
        <strain evidence="1 2">A7024</strain>
    </source>
</reference>